<evidence type="ECO:0000256" key="6">
    <source>
        <dbReference type="ARBA" id="ARBA00023128"/>
    </source>
</evidence>
<dbReference type="GO" id="GO:0001401">
    <property type="term" value="C:SAM complex"/>
    <property type="evidence" value="ECO:0007669"/>
    <property type="project" value="InterPro"/>
</dbReference>
<keyword evidence="4" id="KW-1000">Mitochondrion outer membrane</keyword>
<evidence type="ECO:0000256" key="4">
    <source>
        <dbReference type="ARBA" id="ARBA00022787"/>
    </source>
</evidence>
<dbReference type="CDD" id="cd03212">
    <property type="entry name" value="GST_C_Metaxin1_3"/>
    <property type="match status" value="1"/>
</dbReference>
<comment type="subcellular location">
    <subcellularLocation>
        <location evidence="1">Mitochondrion outer membrane</location>
    </subcellularLocation>
</comment>
<dbReference type="Gene3D" id="1.25.40.420">
    <property type="match status" value="1"/>
</dbReference>
<dbReference type="InterPro" id="IPR036282">
    <property type="entry name" value="Glutathione-S-Trfase_C_sf"/>
</dbReference>
<evidence type="ECO:0000256" key="5">
    <source>
        <dbReference type="ARBA" id="ARBA00022927"/>
    </source>
</evidence>
<evidence type="ECO:0000256" key="1">
    <source>
        <dbReference type="ARBA" id="ARBA00004294"/>
    </source>
</evidence>
<evidence type="ECO:0000256" key="7">
    <source>
        <dbReference type="ARBA" id="ARBA00023136"/>
    </source>
</evidence>
<evidence type="ECO:0000313" key="10">
    <source>
        <dbReference type="Proteomes" id="UP000807504"/>
    </source>
</evidence>
<feature type="domain" description="BTB" evidence="8">
    <location>
        <begin position="436"/>
        <end position="503"/>
    </location>
</feature>
<dbReference type="CDD" id="cd03078">
    <property type="entry name" value="GST_N_Metaxin1_like"/>
    <property type="match status" value="1"/>
</dbReference>
<reference evidence="9" key="1">
    <citation type="journal article" date="2020" name="bioRxiv">
        <title>Chromosome-level reference genome of the European wasp spider Argiope bruennichi: a resource for studies on range expansion and evolutionary adaptation.</title>
        <authorList>
            <person name="Sheffer M.M."/>
            <person name="Hoppe A."/>
            <person name="Krehenwinkel H."/>
            <person name="Uhl G."/>
            <person name="Kuss A.W."/>
            <person name="Jensen L."/>
            <person name="Jensen C."/>
            <person name="Gillespie R.G."/>
            <person name="Hoff K.J."/>
            <person name="Prost S."/>
        </authorList>
    </citation>
    <scope>NUCLEOTIDE SEQUENCE</scope>
</reference>
<keyword evidence="6" id="KW-0496">Mitochondrion</keyword>
<name>A0A8T0EFP0_ARGBR</name>
<dbReference type="InterPro" id="IPR033468">
    <property type="entry name" value="Metaxin_GST"/>
</dbReference>
<keyword evidence="10" id="KW-1185">Reference proteome</keyword>
<evidence type="ECO:0000313" key="9">
    <source>
        <dbReference type="EMBL" id="KAF8770524.1"/>
    </source>
</evidence>
<dbReference type="PROSITE" id="PS50097">
    <property type="entry name" value="BTB"/>
    <property type="match status" value="1"/>
</dbReference>
<keyword evidence="7" id="KW-0472">Membrane</keyword>
<comment type="caution">
    <text evidence="9">The sequence shown here is derived from an EMBL/GenBank/DDBJ whole genome shotgun (WGS) entry which is preliminary data.</text>
</comment>
<dbReference type="SFLD" id="SFLDG01180">
    <property type="entry name" value="SUF1"/>
    <property type="match status" value="1"/>
</dbReference>
<keyword evidence="3" id="KW-0813">Transport</keyword>
<dbReference type="SUPFAM" id="SSF47616">
    <property type="entry name" value="GST C-terminal domain-like"/>
    <property type="match status" value="1"/>
</dbReference>
<reference evidence="9" key="2">
    <citation type="submission" date="2020-06" db="EMBL/GenBank/DDBJ databases">
        <authorList>
            <person name="Sheffer M."/>
        </authorList>
    </citation>
    <scope>NUCLEOTIDE SEQUENCE</scope>
</reference>
<organism evidence="9 10">
    <name type="scientific">Argiope bruennichi</name>
    <name type="common">Wasp spider</name>
    <name type="synonym">Aranea bruennichi</name>
    <dbReference type="NCBI Taxonomy" id="94029"/>
    <lineage>
        <taxon>Eukaryota</taxon>
        <taxon>Metazoa</taxon>
        <taxon>Ecdysozoa</taxon>
        <taxon>Arthropoda</taxon>
        <taxon>Chelicerata</taxon>
        <taxon>Arachnida</taxon>
        <taxon>Araneae</taxon>
        <taxon>Araneomorphae</taxon>
        <taxon>Entelegynae</taxon>
        <taxon>Araneoidea</taxon>
        <taxon>Araneidae</taxon>
        <taxon>Argiope</taxon>
    </lineage>
</organism>
<dbReference type="InterPro" id="IPR019564">
    <property type="entry name" value="Sam37/metaxin_N"/>
</dbReference>
<evidence type="ECO:0000256" key="3">
    <source>
        <dbReference type="ARBA" id="ARBA00022448"/>
    </source>
</evidence>
<dbReference type="InterPro" id="IPR050931">
    <property type="entry name" value="Mito_Protein_Transport_Metaxin"/>
</dbReference>
<protein>
    <submittedName>
        <fullName evidence="9">Metaxin-3 like protein</fullName>
    </submittedName>
</protein>
<dbReference type="Proteomes" id="UP000807504">
    <property type="component" value="Unassembled WGS sequence"/>
</dbReference>
<dbReference type="SFLD" id="SFLDS00019">
    <property type="entry name" value="Glutathione_Transferase_(cytos"/>
    <property type="match status" value="1"/>
</dbReference>
<dbReference type="GO" id="GO:0015031">
    <property type="term" value="P:protein transport"/>
    <property type="evidence" value="ECO:0007669"/>
    <property type="project" value="UniProtKB-KW"/>
</dbReference>
<dbReference type="Pfam" id="PF00651">
    <property type="entry name" value="BTB"/>
    <property type="match status" value="1"/>
</dbReference>
<evidence type="ECO:0000259" key="8">
    <source>
        <dbReference type="PROSITE" id="PS50097"/>
    </source>
</evidence>
<dbReference type="InterPro" id="IPR011333">
    <property type="entry name" value="SKP1/BTB/POZ_sf"/>
</dbReference>
<keyword evidence="5" id="KW-0653">Protein transport</keyword>
<dbReference type="Gene3D" id="3.30.710.10">
    <property type="entry name" value="Potassium Channel Kv1.1, Chain A"/>
    <property type="match status" value="1"/>
</dbReference>
<dbReference type="Gene3D" id="1.20.1050.10">
    <property type="match status" value="1"/>
</dbReference>
<gene>
    <name evidence="9" type="ORF">HNY73_018040</name>
</gene>
<dbReference type="InterPro" id="IPR000210">
    <property type="entry name" value="BTB/POZ_dom"/>
</dbReference>
<comment type="similarity">
    <text evidence="2">Belongs to the metaxin family.</text>
</comment>
<dbReference type="Pfam" id="PF17171">
    <property type="entry name" value="GST_C_6"/>
    <property type="match status" value="1"/>
</dbReference>
<sequence>MELDIWQGDWGLPSIDLTCLQVMAYAKFSGAPIKIKKTNWPLSRYGHLPVFRHGKKNLTTFDNIVSYLQKQNYNADGELTSKQCSDIIAYTALLRDKLYPALLYVWWIDERNYCEVTRPWYAKVLRFPLNYFLPGHQQRAAQVTIDNLWSSDLIEDSQKETALYKDAQECLNLLSHRLGDNEYFFGKNPCSLDAIVFGFLAPLLKAPFKNAALQNHLKACPNLQQFVQRILQRYFPLSPEELEALKKKEEQEAEEKKEFPHKWRDIILSGLFAAIVMLGYAAATSKISFAPSEDEFDDDYSIPVEHEYTDNKSKDKGRDSASEFRSTVTSSVRFTCHLLLLNTSFDILLHRAMVARNSSVKSKSRSQLYDTVFVFTHQDKVDDELRNLPDDTLILVYFLGIPQNPVTRPLCAQNPANYLKTLATRMKRLPAGFLDQKIILCVGMETTSVLKSVLCASSPVFAKMFENGMLENIQNTVTVQDIEMPVLNNLIQFLYTGIVPDESVEHLCALYYAADKYDITELLVGCRDLLQHKITVDNAAELFKLSSVHSDEILKSYVVGFFREHLNSVLLTKGWLEMMNNDTMIALEAIATFNVDSGI</sequence>
<dbReference type="InterPro" id="IPR040079">
    <property type="entry name" value="Glutathione_S-Trfase"/>
</dbReference>
<proteinExistence type="inferred from homology"/>
<accession>A0A8T0EFP0</accession>
<dbReference type="SUPFAM" id="SSF54695">
    <property type="entry name" value="POZ domain"/>
    <property type="match status" value="1"/>
</dbReference>
<dbReference type="PANTHER" id="PTHR12289">
    <property type="entry name" value="METAXIN RELATED"/>
    <property type="match status" value="1"/>
</dbReference>
<dbReference type="GO" id="GO:0007005">
    <property type="term" value="P:mitochondrion organization"/>
    <property type="evidence" value="ECO:0007669"/>
    <property type="project" value="TreeGrafter"/>
</dbReference>
<evidence type="ECO:0000256" key="2">
    <source>
        <dbReference type="ARBA" id="ARBA00009170"/>
    </source>
</evidence>
<dbReference type="CDD" id="cd18186">
    <property type="entry name" value="BTB_POZ_ZBTB_KLHL-like"/>
    <property type="match status" value="1"/>
</dbReference>
<dbReference type="SMART" id="SM00225">
    <property type="entry name" value="BTB"/>
    <property type="match status" value="1"/>
</dbReference>
<dbReference type="AlphaFoldDB" id="A0A8T0EFP0"/>
<dbReference type="EMBL" id="JABXBU010002228">
    <property type="protein sequence ID" value="KAF8770524.1"/>
    <property type="molecule type" value="Genomic_DNA"/>
</dbReference>
<dbReference type="Pfam" id="PF10568">
    <property type="entry name" value="Tom37"/>
    <property type="match status" value="1"/>
</dbReference>
<dbReference type="PANTHER" id="PTHR12289:SF41">
    <property type="entry name" value="FAILED AXON CONNECTIONS-RELATED"/>
    <property type="match status" value="1"/>
</dbReference>